<dbReference type="InterPro" id="IPR012337">
    <property type="entry name" value="RNaseH-like_sf"/>
</dbReference>
<dbReference type="AlphaFoldDB" id="A0A2Z6Q8P5"/>
<protein>
    <submittedName>
        <fullName evidence="4">Ribonuclease H-like domain-containing protein</fullName>
    </submittedName>
</protein>
<reference evidence="3 5" key="1">
    <citation type="submission" date="2017-11" db="EMBL/GenBank/DDBJ databases">
        <title>The genome of Rhizophagus clarus HR1 reveals common genetic basis of auxotrophy among arbuscular mycorrhizal fungi.</title>
        <authorList>
            <person name="Kobayashi Y."/>
        </authorList>
    </citation>
    <scope>NUCLEOTIDE SEQUENCE [LARGE SCALE GENOMIC DNA]</scope>
    <source>
        <strain evidence="3 5">HR1</strain>
    </source>
</reference>
<proteinExistence type="predicted"/>
<dbReference type="Proteomes" id="UP000247702">
    <property type="component" value="Unassembled WGS sequence"/>
</dbReference>
<dbReference type="InterPro" id="IPR002156">
    <property type="entry name" value="RNaseH_domain"/>
</dbReference>
<dbReference type="Proteomes" id="UP000615446">
    <property type="component" value="Unassembled WGS sequence"/>
</dbReference>
<feature type="compositionally biased region" description="Polar residues" evidence="1">
    <location>
        <begin position="372"/>
        <end position="388"/>
    </location>
</feature>
<name>A0A2Z6Q8P5_9GLOM</name>
<dbReference type="SUPFAM" id="SSF53098">
    <property type="entry name" value="Ribonuclease H-like"/>
    <property type="match status" value="1"/>
</dbReference>
<accession>A0A2Z6Q8P5</accession>
<evidence type="ECO:0000259" key="2">
    <source>
        <dbReference type="PROSITE" id="PS50879"/>
    </source>
</evidence>
<dbReference type="EMBL" id="BLAL01000266">
    <property type="protein sequence ID" value="GES98348.1"/>
    <property type="molecule type" value="Genomic_DNA"/>
</dbReference>
<dbReference type="Pfam" id="PF00075">
    <property type="entry name" value="RNase_H"/>
    <property type="match status" value="1"/>
</dbReference>
<evidence type="ECO:0000313" key="5">
    <source>
        <dbReference type="Proteomes" id="UP000247702"/>
    </source>
</evidence>
<sequence length="388" mass="44612">MIFQPSSTRAKIFSILTCLITVPNDSSINIYTDSQNFISTYNNLNNSCFSHRKLLKINNHHTWQAIFYLVKEKSLDISLHKVKAHDDDVLNNSADLLAKEGCALDPIFLNPRTSPNALMVLTFNLNGPLEKDLRKWSKNALECCNMLSTVNNTSNAYLFNKAKTHLIDWHNTSLWIKRNNDNTICSDLNDKITGFKIKSFNHTLPTSDLQQRNYPNLYPPGPINCTACNNLVINNEHIGFCPTHLTTLNNSLQKIKKTFILKLTEISDASGAMDIKAWVERSHIFSPVTNDDYPVYLILHQCVSSVLTSLVKMFIKNTKERLSTIIFFMKLFFKDITRPFWKLHYSLMHAWKKARNITRKKKIKYRRKNKTGNSINTADNPASQLRIP</sequence>
<dbReference type="GO" id="GO:0004523">
    <property type="term" value="F:RNA-DNA hybrid ribonuclease activity"/>
    <property type="evidence" value="ECO:0007669"/>
    <property type="project" value="InterPro"/>
</dbReference>
<gene>
    <name evidence="4" type="ORF">RCL2_002490200</name>
    <name evidence="3" type="ORF">RclHR1_12960008</name>
</gene>
<evidence type="ECO:0000256" key="1">
    <source>
        <dbReference type="SAM" id="MobiDB-lite"/>
    </source>
</evidence>
<dbReference type="InterPro" id="IPR036397">
    <property type="entry name" value="RNaseH_sf"/>
</dbReference>
<feature type="region of interest" description="Disordered" evidence="1">
    <location>
        <begin position="365"/>
        <end position="388"/>
    </location>
</feature>
<dbReference type="GO" id="GO:0003676">
    <property type="term" value="F:nucleic acid binding"/>
    <property type="evidence" value="ECO:0007669"/>
    <property type="project" value="InterPro"/>
</dbReference>
<evidence type="ECO:0000313" key="3">
    <source>
        <dbReference type="EMBL" id="GBB86537.1"/>
    </source>
</evidence>
<reference evidence="4" key="2">
    <citation type="submission" date="2019-10" db="EMBL/GenBank/DDBJ databases">
        <title>Conservation and host-specific expression of non-tandemly repeated heterogenous ribosome RNA gene in arbuscular mycorrhizal fungi.</title>
        <authorList>
            <person name="Maeda T."/>
            <person name="Kobayashi Y."/>
            <person name="Nakagawa T."/>
            <person name="Ezawa T."/>
            <person name="Yamaguchi K."/>
            <person name="Bino T."/>
            <person name="Nishimoto Y."/>
            <person name="Shigenobu S."/>
            <person name="Kawaguchi M."/>
        </authorList>
    </citation>
    <scope>NUCLEOTIDE SEQUENCE</scope>
    <source>
        <strain evidence="4">HR1</strain>
    </source>
</reference>
<comment type="caution">
    <text evidence="3">The sequence shown here is derived from an EMBL/GenBank/DDBJ whole genome shotgun (WGS) entry which is preliminary data.</text>
</comment>
<organism evidence="3 5">
    <name type="scientific">Rhizophagus clarus</name>
    <dbReference type="NCBI Taxonomy" id="94130"/>
    <lineage>
        <taxon>Eukaryota</taxon>
        <taxon>Fungi</taxon>
        <taxon>Fungi incertae sedis</taxon>
        <taxon>Mucoromycota</taxon>
        <taxon>Glomeromycotina</taxon>
        <taxon>Glomeromycetes</taxon>
        <taxon>Glomerales</taxon>
        <taxon>Glomeraceae</taxon>
        <taxon>Rhizophagus</taxon>
    </lineage>
</organism>
<dbReference type="OrthoDB" id="2428765at2759"/>
<dbReference type="STRING" id="94130.A0A2Z6Q8P5"/>
<dbReference type="Gene3D" id="3.30.420.10">
    <property type="entry name" value="Ribonuclease H-like superfamily/Ribonuclease H"/>
    <property type="match status" value="1"/>
</dbReference>
<evidence type="ECO:0000313" key="4">
    <source>
        <dbReference type="EMBL" id="GES98348.1"/>
    </source>
</evidence>
<dbReference type="EMBL" id="BEXD01000331">
    <property type="protein sequence ID" value="GBB86537.1"/>
    <property type="molecule type" value="Genomic_DNA"/>
</dbReference>
<dbReference type="PROSITE" id="PS50879">
    <property type="entry name" value="RNASE_H_1"/>
    <property type="match status" value="1"/>
</dbReference>
<feature type="domain" description="RNase H type-1" evidence="2">
    <location>
        <begin position="1"/>
        <end position="103"/>
    </location>
</feature>
<keyword evidence="5" id="KW-1185">Reference proteome</keyword>